<dbReference type="EMBL" id="VRSW01000004">
    <property type="protein sequence ID" value="TXK03491.1"/>
    <property type="molecule type" value="Genomic_DNA"/>
</dbReference>
<evidence type="ECO:0000313" key="3">
    <source>
        <dbReference type="EMBL" id="TXK03491.1"/>
    </source>
</evidence>
<evidence type="ECO:0000313" key="4">
    <source>
        <dbReference type="Proteomes" id="UP000321196"/>
    </source>
</evidence>
<organism evidence="3 4">
    <name type="scientific">Microbacterium mitrae</name>
    <dbReference type="NCBI Taxonomy" id="664640"/>
    <lineage>
        <taxon>Bacteria</taxon>
        <taxon>Bacillati</taxon>
        <taxon>Actinomycetota</taxon>
        <taxon>Actinomycetes</taxon>
        <taxon>Micrococcales</taxon>
        <taxon>Microbacteriaceae</taxon>
        <taxon>Microbacterium</taxon>
    </lineage>
</organism>
<feature type="transmembrane region" description="Helical" evidence="2">
    <location>
        <begin position="6"/>
        <end position="29"/>
    </location>
</feature>
<dbReference type="RefSeq" id="WP_147826422.1">
    <property type="nucleotide sequence ID" value="NZ_BAAARG010000001.1"/>
</dbReference>
<evidence type="ECO:0000256" key="2">
    <source>
        <dbReference type="SAM" id="Phobius"/>
    </source>
</evidence>
<feature type="compositionally biased region" description="Low complexity" evidence="1">
    <location>
        <begin position="73"/>
        <end position="88"/>
    </location>
</feature>
<keyword evidence="4" id="KW-1185">Reference proteome</keyword>
<feature type="compositionally biased region" description="Pro residues" evidence="1">
    <location>
        <begin position="89"/>
        <end position="107"/>
    </location>
</feature>
<sequence length="120" mass="11308">MATKKWVLYGVSGALGVGLIAGAATLTAAAMELHTNDGNVLDGGGVDAGTIGLVGSNGSTPSPSATPSPSVSPSPSSTTIPGSSTAEPSAPPAPPAPERPAPVPVDPASPISLPSAASGE</sequence>
<feature type="region of interest" description="Disordered" evidence="1">
    <location>
        <begin position="36"/>
        <end position="120"/>
    </location>
</feature>
<keyword evidence="2" id="KW-0812">Transmembrane</keyword>
<protein>
    <submittedName>
        <fullName evidence="3">Uncharacterized protein</fullName>
    </submittedName>
</protein>
<gene>
    <name evidence="3" type="ORF">FVP60_11475</name>
</gene>
<name>A0A5C8HNM4_9MICO</name>
<comment type="caution">
    <text evidence="3">The sequence shown here is derived from an EMBL/GenBank/DDBJ whole genome shotgun (WGS) entry which is preliminary data.</text>
</comment>
<feature type="compositionally biased region" description="Low complexity" evidence="1">
    <location>
        <begin position="108"/>
        <end position="120"/>
    </location>
</feature>
<dbReference type="Proteomes" id="UP000321196">
    <property type="component" value="Unassembled WGS sequence"/>
</dbReference>
<keyword evidence="2" id="KW-0472">Membrane</keyword>
<evidence type="ECO:0000256" key="1">
    <source>
        <dbReference type="SAM" id="MobiDB-lite"/>
    </source>
</evidence>
<keyword evidence="2" id="KW-1133">Transmembrane helix</keyword>
<reference evidence="3 4" key="1">
    <citation type="submission" date="2019-08" db="EMBL/GenBank/DDBJ databases">
        <authorList>
            <person name="Dong K."/>
        </authorList>
    </citation>
    <scope>NUCLEOTIDE SEQUENCE [LARGE SCALE GENOMIC DNA]</scope>
    <source>
        <strain evidence="3 4">M4-8</strain>
    </source>
</reference>
<accession>A0A5C8HNM4</accession>
<dbReference type="AlphaFoldDB" id="A0A5C8HNM4"/>
<proteinExistence type="predicted"/>